<dbReference type="InterPro" id="IPR021109">
    <property type="entry name" value="Peptidase_aspartic_dom_sf"/>
</dbReference>
<keyword evidence="5" id="KW-1133">Transmembrane helix</keyword>
<keyword evidence="5" id="KW-0812">Transmembrane</keyword>
<feature type="transmembrane region" description="Helical" evidence="5">
    <location>
        <begin position="321"/>
        <end position="344"/>
    </location>
</feature>
<dbReference type="InterPro" id="IPR002213">
    <property type="entry name" value="UDP_glucos_trans"/>
</dbReference>
<proteinExistence type="inferred from homology"/>
<evidence type="ECO:0000256" key="2">
    <source>
        <dbReference type="ARBA" id="ARBA00022676"/>
    </source>
</evidence>
<dbReference type="Pfam" id="PF00201">
    <property type="entry name" value="UDPGT"/>
    <property type="match status" value="1"/>
</dbReference>
<gene>
    <name evidence="7" type="primary">LOC115462257</name>
</gene>
<dbReference type="CDD" id="cd03784">
    <property type="entry name" value="GT1_Gtf-like"/>
    <property type="match status" value="1"/>
</dbReference>
<dbReference type="GO" id="GO:0015020">
    <property type="term" value="F:glucuronosyltransferase activity"/>
    <property type="evidence" value="ECO:0007669"/>
    <property type="project" value="UniProtKB-EC"/>
</dbReference>
<dbReference type="InterPro" id="IPR035595">
    <property type="entry name" value="UDP_glycos_trans_CS"/>
</dbReference>
<dbReference type="GO" id="GO:0003851">
    <property type="term" value="F:N-acylsphingosine galactosyltransferase activity"/>
    <property type="evidence" value="ECO:0007669"/>
    <property type="project" value="TreeGrafter"/>
</dbReference>
<dbReference type="PROSITE" id="PS00375">
    <property type="entry name" value="UDPGT"/>
    <property type="match status" value="1"/>
</dbReference>
<protein>
    <recommendedName>
        <fullName evidence="5">UDP-glucuronosyltransferase</fullName>
        <ecNumber evidence="5">2.4.1.17</ecNumber>
    </recommendedName>
</protein>
<dbReference type="AlphaFoldDB" id="A0A6P7WY03"/>
<dbReference type="Gene3D" id="3.40.50.2000">
    <property type="entry name" value="Glycogen Phosphorylase B"/>
    <property type="match status" value="1"/>
</dbReference>
<dbReference type="InParanoid" id="A0A6P7WY03"/>
<dbReference type="KEGG" id="muo:115462257"/>
<dbReference type="Gene3D" id="2.40.70.10">
    <property type="entry name" value="Acid Proteases"/>
    <property type="match status" value="1"/>
</dbReference>
<evidence type="ECO:0000256" key="1">
    <source>
        <dbReference type="ARBA" id="ARBA00009995"/>
    </source>
</evidence>
<dbReference type="PANTHER" id="PTHR48043">
    <property type="entry name" value="EG:EG0003.4 PROTEIN-RELATED"/>
    <property type="match status" value="1"/>
</dbReference>
<dbReference type="PANTHER" id="PTHR48043:SF54">
    <property type="entry name" value="2-HYDROXYACYLSPHINGOSINE 1-BETA-GALACTOSYLTRANSFERASE"/>
    <property type="match status" value="1"/>
</dbReference>
<dbReference type="RefSeq" id="XP_030048127.1">
    <property type="nucleotide sequence ID" value="XM_030192267.1"/>
</dbReference>
<dbReference type="CDD" id="cd00303">
    <property type="entry name" value="retropepsin_like"/>
    <property type="match status" value="1"/>
</dbReference>
<keyword evidence="5" id="KW-0472">Membrane</keyword>
<keyword evidence="2 4" id="KW-0328">Glycosyltransferase</keyword>
<dbReference type="EC" id="2.4.1.17" evidence="5"/>
<dbReference type="SUPFAM" id="SSF53756">
    <property type="entry name" value="UDP-Glycosyltransferase/glycogen phosphorylase"/>
    <property type="match status" value="1"/>
</dbReference>
<accession>A0A6P7WY03</accession>
<dbReference type="GO" id="GO:0016020">
    <property type="term" value="C:membrane"/>
    <property type="evidence" value="ECO:0007669"/>
    <property type="project" value="UniProtKB-SubCell"/>
</dbReference>
<dbReference type="InterPro" id="IPR050271">
    <property type="entry name" value="UDP-glycosyltransferase"/>
</dbReference>
<dbReference type="Proteomes" id="UP000515156">
    <property type="component" value="Chromosome 2"/>
</dbReference>
<evidence type="ECO:0000313" key="6">
    <source>
        <dbReference type="Proteomes" id="UP000515156"/>
    </source>
</evidence>
<name>A0A6P7WY03_9AMPH</name>
<dbReference type="GO" id="GO:0006682">
    <property type="term" value="P:galactosylceramide biosynthetic process"/>
    <property type="evidence" value="ECO:0007669"/>
    <property type="project" value="TreeGrafter"/>
</dbReference>
<organism evidence="6 7">
    <name type="scientific">Microcaecilia unicolor</name>
    <dbReference type="NCBI Taxonomy" id="1415580"/>
    <lineage>
        <taxon>Eukaryota</taxon>
        <taxon>Metazoa</taxon>
        <taxon>Chordata</taxon>
        <taxon>Craniata</taxon>
        <taxon>Vertebrata</taxon>
        <taxon>Euteleostomi</taxon>
        <taxon>Amphibia</taxon>
        <taxon>Gymnophiona</taxon>
        <taxon>Siphonopidae</taxon>
        <taxon>Microcaecilia</taxon>
    </lineage>
</organism>
<sequence>MLALLDSEAGGNFIDGTLLKELGKPSVPCKPALQVTSIHGSALPQPITHITPPLQMQVGLLHHEEIQFLILPHAIHPVILGLPWLRLHAPSIDWPAGEISQWGTQCFEVCLTPVEPPPRIISALPGTLHPCEACLLEEYGDFSDVFDAREADSLPPHRPFDCPIDNSNNGVSKKFSGSRPKYLGNNTKLVEWLPQNDLLGHPHIKAFLSHGGLNSIFEAMYHGVPVVGMPLFGDHYDTMTRVQAKGMGIILHWKTITDDDIYEALVKVINDPSYRRQAQRLSEIHKDQPEHPVGRTVYWINYILRHGGAPHLRSAIYGIPFYQYFLLDVATVVLLGAVSATYILSRTMKFIFKRSEKLLPSSDHDILAADNYNGIANGIGKCSRNGPARNEKKLK</sequence>
<evidence type="ECO:0000256" key="5">
    <source>
        <dbReference type="RuleBase" id="RU362059"/>
    </source>
</evidence>
<evidence type="ECO:0000256" key="4">
    <source>
        <dbReference type="RuleBase" id="RU003718"/>
    </source>
</evidence>
<keyword evidence="6" id="KW-1185">Reference proteome</keyword>
<evidence type="ECO:0000256" key="3">
    <source>
        <dbReference type="ARBA" id="ARBA00022679"/>
    </source>
</evidence>
<dbReference type="OrthoDB" id="5835829at2759"/>
<evidence type="ECO:0000313" key="7">
    <source>
        <dbReference type="RefSeq" id="XP_030048127.1"/>
    </source>
</evidence>
<dbReference type="FunFam" id="3.40.50.2000:FF:000021">
    <property type="entry name" value="UDP-glucuronosyltransferase"/>
    <property type="match status" value="1"/>
</dbReference>
<comment type="subcellular location">
    <subcellularLocation>
        <location evidence="5">Membrane</location>
        <topology evidence="5">Single-pass membrane protein</topology>
    </subcellularLocation>
</comment>
<keyword evidence="3 4" id="KW-0808">Transferase</keyword>
<comment type="catalytic activity">
    <reaction evidence="5">
        <text>glucuronate acceptor + UDP-alpha-D-glucuronate = acceptor beta-D-glucuronoside + UDP + H(+)</text>
        <dbReference type="Rhea" id="RHEA:21032"/>
        <dbReference type="ChEBI" id="CHEBI:15378"/>
        <dbReference type="ChEBI" id="CHEBI:58052"/>
        <dbReference type="ChEBI" id="CHEBI:58223"/>
        <dbReference type="ChEBI" id="CHEBI:132367"/>
        <dbReference type="ChEBI" id="CHEBI:132368"/>
        <dbReference type="EC" id="2.4.1.17"/>
    </reaction>
</comment>
<reference evidence="7" key="1">
    <citation type="submission" date="2025-08" db="UniProtKB">
        <authorList>
            <consortium name="RefSeq"/>
        </authorList>
    </citation>
    <scope>IDENTIFICATION</scope>
</reference>
<dbReference type="GO" id="GO:0005783">
    <property type="term" value="C:endoplasmic reticulum"/>
    <property type="evidence" value="ECO:0007669"/>
    <property type="project" value="TreeGrafter"/>
</dbReference>
<comment type="similarity">
    <text evidence="1 4">Belongs to the UDP-glycosyltransferase family.</text>
</comment>
<dbReference type="GeneID" id="115462257"/>